<organism evidence="2 3">
    <name type="scientific">Halogranum rubrum</name>
    <dbReference type="NCBI Taxonomy" id="553466"/>
    <lineage>
        <taxon>Archaea</taxon>
        <taxon>Methanobacteriati</taxon>
        <taxon>Methanobacteriota</taxon>
        <taxon>Stenosarchaea group</taxon>
        <taxon>Halobacteria</taxon>
        <taxon>Halobacteriales</taxon>
        <taxon>Haloferacaceae</taxon>
    </lineage>
</organism>
<proteinExistence type="predicted"/>
<evidence type="ECO:0000313" key="2">
    <source>
        <dbReference type="EMBL" id="SFL16768.1"/>
    </source>
</evidence>
<dbReference type="EMBL" id="FOTC01000002">
    <property type="protein sequence ID" value="SFL16768.1"/>
    <property type="molecule type" value="Genomic_DNA"/>
</dbReference>
<evidence type="ECO:0000256" key="1">
    <source>
        <dbReference type="SAM" id="MobiDB-lite"/>
    </source>
</evidence>
<dbReference type="STRING" id="553466.SAMN04487950_2841"/>
<feature type="compositionally biased region" description="Low complexity" evidence="1">
    <location>
        <begin position="358"/>
        <end position="369"/>
    </location>
</feature>
<dbReference type="RefSeq" id="WP_089870037.1">
    <property type="nucleotide sequence ID" value="NZ_FOTC01000002.1"/>
</dbReference>
<protein>
    <submittedName>
        <fullName evidence="2">Uncharacterized protein</fullName>
    </submittedName>
</protein>
<dbReference type="Proteomes" id="UP000199607">
    <property type="component" value="Unassembled WGS sequence"/>
</dbReference>
<evidence type="ECO:0000313" key="3">
    <source>
        <dbReference type="Proteomes" id="UP000199607"/>
    </source>
</evidence>
<name>A0A1I4FFQ7_9EURY</name>
<keyword evidence="3" id="KW-1185">Reference proteome</keyword>
<gene>
    <name evidence="2" type="ORF">SAMN04487950_2841</name>
</gene>
<sequence>MQRRNLLKTFAGIGTASALGFGGIAAFSQRGSAQLTTNFESNEVSLTNDTGDLSKLFISPSFRVEWDGFDAAVGKIRVLVEARARGEDADAGEWSPVFRATPWINASTEGTATESAPGTSGFYDTGSDGWGPITLFNDFGKPDYSTVPSSDDYLSGTSLGQVDEDDDGEIIDDLPGAVNGYYGATGSSDVFDNDDDDSTARTRVDVRYTVTLHAPGTSSSFDGFGLADEDRSDYSPLVMYDEGNFDGPANAIPYDELQANANHPAISVSTTSFVVSTTNEAAEVGVQGDTNASVSGGGSPQNLRLVWSTGNSSWRIDNMNADGSIHFTLVSADDPQDSVSGVVDGGCYSYPHSDAPDNNNPNRGPNGPGKYVELDASTAKLMVDGEQVDAKARGN</sequence>
<reference evidence="3" key="1">
    <citation type="submission" date="2016-10" db="EMBL/GenBank/DDBJ databases">
        <authorList>
            <person name="Varghese N."/>
            <person name="Submissions S."/>
        </authorList>
    </citation>
    <scope>NUCLEOTIDE SEQUENCE [LARGE SCALE GENOMIC DNA]</scope>
    <source>
        <strain evidence="3">CGMCC 1.7738</strain>
    </source>
</reference>
<dbReference type="AlphaFoldDB" id="A0A1I4FFQ7"/>
<accession>A0A1I4FFQ7</accession>
<feature type="region of interest" description="Disordered" evidence="1">
    <location>
        <begin position="343"/>
        <end position="372"/>
    </location>
</feature>